<sequence>MFMYECQLMQKDELKLVGISYSGPAKDCFPGESIKLHERFWKRRDEIASATHTDFIVSPYYGNDQFMTYWGCLQVDSLEAVPDGMVGLRLPSQLYAIVQGKRESISDAYKAVYRWIGQKHLDREWGASCIELFHVDDDNNQEKVELWIPVKK</sequence>
<dbReference type="AlphaFoldDB" id="A0A559IWM0"/>
<dbReference type="OrthoDB" id="2734147at2"/>
<dbReference type="SMART" id="SM00871">
    <property type="entry name" value="AraC_E_bind"/>
    <property type="match status" value="1"/>
</dbReference>
<dbReference type="Gene3D" id="3.20.80.10">
    <property type="entry name" value="Regulatory factor, effector binding domain"/>
    <property type="match status" value="1"/>
</dbReference>
<dbReference type="SUPFAM" id="SSF55136">
    <property type="entry name" value="Probable bacterial effector-binding domain"/>
    <property type="match status" value="1"/>
</dbReference>
<evidence type="ECO:0000313" key="3">
    <source>
        <dbReference type="Proteomes" id="UP000318102"/>
    </source>
</evidence>
<dbReference type="EMBL" id="VNJK01000001">
    <property type="protein sequence ID" value="TVX92027.1"/>
    <property type="molecule type" value="Genomic_DNA"/>
</dbReference>
<name>A0A559IWM0_9BACL</name>
<gene>
    <name evidence="2" type="ORF">FPZ44_02520</name>
</gene>
<proteinExistence type="predicted"/>
<dbReference type="Proteomes" id="UP000318102">
    <property type="component" value="Unassembled WGS sequence"/>
</dbReference>
<evidence type="ECO:0000313" key="2">
    <source>
        <dbReference type="EMBL" id="TVX92027.1"/>
    </source>
</evidence>
<reference evidence="2 3" key="1">
    <citation type="submission" date="2019-07" db="EMBL/GenBank/DDBJ databases">
        <authorList>
            <person name="Kim J."/>
        </authorList>
    </citation>
    <scope>NUCLEOTIDE SEQUENCE [LARGE SCALE GENOMIC DNA]</scope>
    <source>
        <strain evidence="2 3">N4</strain>
    </source>
</reference>
<keyword evidence="3" id="KW-1185">Reference proteome</keyword>
<organism evidence="2 3">
    <name type="scientific">Paenibacillus agilis</name>
    <dbReference type="NCBI Taxonomy" id="3020863"/>
    <lineage>
        <taxon>Bacteria</taxon>
        <taxon>Bacillati</taxon>
        <taxon>Bacillota</taxon>
        <taxon>Bacilli</taxon>
        <taxon>Bacillales</taxon>
        <taxon>Paenibacillaceae</taxon>
        <taxon>Paenibacillus</taxon>
    </lineage>
</organism>
<dbReference type="PANTHER" id="PTHR36444:SF2">
    <property type="entry name" value="TRANSCRIPTIONAL REGULATOR PROTEIN YOBU-RELATED"/>
    <property type="match status" value="1"/>
</dbReference>
<dbReference type="Pfam" id="PF14526">
    <property type="entry name" value="Cass2"/>
    <property type="match status" value="1"/>
</dbReference>
<feature type="domain" description="AraC effector-binding" evidence="1">
    <location>
        <begin position="4"/>
        <end position="151"/>
    </location>
</feature>
<dbReference type="InterPro" id="IPR053182">
    <property type="entry name" value="YobU-like_regulator"/>
</dbReference>
<comment type="caution">
    <text evidence="2">The sequence shown here is derived from an EMBL/GenBank/DDBJ whole genome shotgun (WGS) entry which is preliminary data.</text>
</comment>
<accession>A0A559IWM0</accession>
<dbReference type="InterPro" id="IPR011256">
    <property type="entry name" value="Reg_factor_effector_dom_sf"/>
</dbReference>
<protein>
    <submittedName>
        <fullName evidence="2">AraC family transcriptional regulator</fullName>
    </submittedName>
</protein>
<dbReference type="PANTHER" id="PTHR36444">
    <property type="entry name" value="TRANSCRIPTIONAL REGULATOR PROTEIN YOBU-RELATED"/>
    <property type="match status" value="1"/>
</dbReference>
<dbReference type="InterPro" id="IPR029441">
    <property type="entry name" value="Cass2"/>
</dbReference>
<dbReference type="InterPro" id="IPR010499">
    <property type="entry name" value="AraC_E-bd"/>
</dbReference>
<evidence type="ECO:0000259" key="1">
    <source>
        <dbReference type="SMART" id="SM00871"/>
    </source>
</evidence>